<protein>
    <recommendedName>
        <fullName evidence="8">Glutathione hydrolase proenzyme</fullName>
        <ecNumber evidence="8">2.3.2.2</ecNumber>
        <ecNumber evidence="8">3.4.19.13</ecNumber>
    </recommendedName>
    <component>
        <recommendedName>
            <fullName evidence="8">Glutathione hydrolase large chain</fullName>
        </recommendedName>
    </component>
    <component>
        <recommendedName>
            <fullName evidence="8">Glutathione hydrolase small chain</fullName>
        </recommendedName>
    </component>
</protein>
<dbReference type="GO" id="GO:0036374">
    <property type="term" value="F:glutathione hydrolase activity"/>
    <property type="evidence" value="ECO:0007669"/>
    <property type="project" value="UniProtKB-UniRule"/>
</dbReference>
<feature type="active site" description="Nucleophile" evidence="6">
    <location>
        <position position="364"/>
    </location>
</feature>
<keyword evidence="10" id="KW-1185">Reference proteome</keyword>
<gene>
    <name evidence="9" type="primary">ggt</name>
    <name evidence="9" type="ORF">CHX27_12630</name>
</gene>
<keyword evidence="8" id="KW-0865">Zymogen</keyword>
<feature type="binding site" evidence="7">
    <location>
        <begin position="382"/>
        <end position="384"/>
    </location>
    <ligand>
        <name>L-glutamate</name>
        <dbReference type="ChEBI" id="CHEBI:29985"/>
    </ligand>
</feature>
<proteinExistence type="inferred from homology"/>
<feature type="binding site" evidence="7">
    <location>
        <position position="457"/>
    </location>
    <ligand>
        <name>L-glutamate</name>
        <dbReference type="ChEBI" id="CHEBI:29985"/>
    </ligand>
</feature>
<evidence type="ECO:0000256" key="6">
    <source>
        <dbReference type="PIRSR" id="PIRSR600101-1"/>
    </source>
</evidence>
<dbReference type="PRINTS" id="PR01210">
    <property type="entry name" value="GGTRANSPTASE"/>
</dbReference>
<dbReference type="PANTHER" id="PTHR43199:SF6">
    <property type="entry name" value="GLUTATHIONE HYDROLASE PROENZYME"/>
    <property type="match status" value="1"/>
</dbReference>
<comment type="similarity">
    <text evidence="3 8">Belongs to the gamma-glutamyltransferase family.</text>
</comment>
<evidence type="ECO:0000313" key="9">
    <source>
        <dbReference type="EMBL" id="OYQ42004.1"/>
    </source>
</evidence>
<dbReference type="InterPro" id="IPR055262">
    <property type="entry name" value="GGT_CS"/>
</dbReference>
<evidence type="ECO:0000256" key="2">
    <source>
        <dbReference type="ARBA" id="ARBA00001089"/>
    </source>
</evidence>
<evidence type="ECO:0000256" key="1">
    <source>
        <dbReference type="ARBA" id="ARBA00001049"/>
    </source>
</evidence>
<comment type="caution">
    <text evidence="9">The sequence shown here is derived from an EMBL/GenBank/DDBJ whole genome shotgun (WGS) entry which is preliminary data.</text>
</comment>
<dbReference type="GO" id="GO:0006751">
    <property type="term" value="P:glutathione catabolic process"/>
    <property type="evidence" value="ECO:0007669"/>
    <property type="project" value="UniProtKB-UniRule"/>
</dbReference>
<evidence type="ECO:0000256" key="4">
    <source>
        <dbReference type="ARBA" id="ARBA00023315"/>
    </source>
</evidence>
<feature type="binding site" evidence="7">
    <location>
        <position position="406"/>
    </location>
    <ligand>
        <name>L-glutamate</name>
        <dbReference type="ChEBI" id="CHEBI:29985"/>
    </ligand>
</feature>
<dbReference type="SUPFAM" id="SSF56235">
    <property type="entry name" value="N-terminal nucleophile aminohydrolases (Ntn hydrolases)"/>
    <property type="match status" value="1"/>
</dbReference>
<feature type="binding site" evidence="7">
    <location>
        <begin position="435"/>
        <end position="436"/>
    </location>
    <ligand>
        <name>L-glutamate</name>
        <dbReference type="ChEBI" id="CHEBI:29985"/>
    </ligand>
</feature>
<dbReference type="InterPro" id="IPR043138">
    <property type="entry name" value="GGT_lsub"/>
</dbReference>
<feature type="binding site" evidence="7">
    <location>
        <position position="91"/>
    </location>
    <ligand>
        <name>L-glutamate</name>
        <dbReference type="ChEBI" id="CHEBI:29985"/>
    </ligand>
</feature>
<dbReference type="PROSITE" id="PS00462">
    <property type="entry name" value="G_GLU_TRANSPEPTIDASE"/>
    <property type="match status" value="1"/>
</dbReference>
<comment type="subunit">
    <text evidence="8">This enzyme consists of two polypeptide chains, which are synthesized in precursor form from a single polypeptide.</text>
</comment>
<comment type="catalytic activity">
    <reaction evidence="1 8">
        <text>an S-substituted glutathione + H2O = an S-substituted L-cysteinylglycine + L-glutamate</text>
        <dbReference type="Rhea" id="RHEA:59468"/>
        <dbReference type="ChEBI" id="CHEBI:15377"/>
        <dbReference type="ChEBI" id="CHEBI:29985"/>
        <dbReference type="ChEBI" id="CHEBI:90779"/>
        <dbReference type="ChEBI" id="CHEBI:143103"/>
        <dbReference type="EC" id="3.4.19.13"/>
    </reaction>
</comment>
<dbReference type="GO" id="GO:0103068">
    <property type="term" value="F:leukotriene C4 gamma-glutamyl transferase activity"/>
    <property type="evidence" value="ECO:0007669"/>
    <property type="project" value="UniProtKB-EC"/>
</dbReference>
<organism evidence="9 10">
    <name type="scientific">Flavobacterium aurantiibacter</name>
    <dbReference type="NCBI Taxonomy" id="2023067"/>
    <lineage>
        <taxon>Bacteria</taxon>
        <taxon>Pseudomonadati</taxon>
        <taxon>Bacteroidota</taxon>
        <taxon>Flavobacteriia</taxon>
        <taxon>Flavobacteriales</taxon>
        <taxon>Flavobacteriaceae</taxon>
        <taxon>Flavobacterium</taxon>
    </lineage>
</organism>
<evidence type="ECO:0000256" key="5">
    <source>
        <dbReference type="ARBA" id="ARBA00047417"/>
    </source>
</evidence>
<dbReference type="PANTHER" id="PTHR43199">
    <property type="entry name" value="GLUTATHIONE HYDROLASE"/>
    <property type="match status" value="1"/>
</dbReference>
<comment type="pathway">
    <text evidence="8">Sulfur metabolism; glutathione metabolism.</text>
</comment>
<keyword evidence="8" id="KW-0317">Glutathione biosynthesis</keyword>
<accession>A0A255ZM73</accession>
<dbReference type="Proteomes" id="UP000216035">
    <property type="component" value="Unassembled WGS sequence"/>
</dbReference>
<comment type="catalytic activity">
    <reaction evidence="2 8">
        <text>glutathione + H2O = L-cysteinylglycine + L-glutamate</text>
        <dbReference type="Rhea" id="RHEA:28807"/>
        <dbReference type="ChEBI" id="CHEBI:15377"/>
        <dbReference type="ChEBI" id="CHEBI:29985"/>
        <dbReference type="ChEBI" id="CHEBI:57925"/>
        <dbReference type="ChEBI" id="CHEBI:61694"/>
        <dbReference type="EC" id="3.4.19.13"/>
    </reaction>
</comment>
<name>A0A255ZM73_9FLAO</name>
<comment type="catalytic activity">
    <reaction evidence="5 8">
        <text>an N-terminal (5-L-glutamyl)-[peptide] + an alpha-amino acid = 5-L-glutamyl amino acid + an N-terminal L-alpha-aminoacyl-[peptide]</text>
        <dbReference type="Rhea" id="RHEA:23904"/>
        <dbReference type="Rhea" id="RHEA-COMP:9780"/>
        <dbReference type="Rhea" id="RHEA-COMP:9795"/>
        <dbReference type="ChEBI" id="CHEBI:77644"/>
        <dbReference type="ChEBI" id="CHEBI:78597"/>
        <dbReference type="ChEBI" id="CHEBI:78599"/>
        <dbReference type="ChEBI" id="CHEBI:78608"/>
        <dbReference type="EC" id="2.3.2.2"/>
    </reaction>
</comment>
<dbReference type="AlphaFoldDB" id="A0A255ZM73"/>
<dbReference type="Gene3D" id="1.10.246.130">
    <property type="match status" value="1"/>
</dbReference>
<dbReference type="InterPro" id="IPR029055">
    <property type="entry name" value="Ntn_hydrolases_N"/>
</dbReference>
<dbReference type="EC" id="3.4.19.13" evidence="8"/>
<dbReference type="InterPro" id="IPR043137">
    <property type="entry name" value="GGT_ssub_C"/>
</dbReference>
<dbReference type="RefSeq" id="WP_094487122.1">
    <property type="nucleotide sequence ID" value="NZ_NOXX01000216.1"/>
</dbReference>
<evidence type="ECO:0000256" key="3">
    <source>
        <dbReference type="ARBA" id="ARBA00009381"/>
    </source>
</evidence>
<dbReference type="EMBL" id="NOXX01000216">
    <property type="protein sequence ID" value="OYQ42004.1"/>
    <property type="molecule type" value="Genomic_DNA"/>
</dbReference>
<comment type="PTM">
    <text evidence="8">Cleaved by autocatalysis into a large and a small subunit.</text>
</comment>
<dbReference type="OrthoDB" id="9781342at2"/>
<dbReference type="UniPathway" id="UPA00204"/>
<dbReference type="InterPro" id="IPR051792">
    <property type="entry name" value="GGT_bact"/>
</dbReference>
<keyword evidence="8" id="KW-0378">Hydrolase</keyword>
<sequence length="554" mass="60661">MKSWQIVLVLFPFLVFAQQQQIYSKAAVSSARIEASEIGAEILKQGGNAFDAMIAVELALAVSYPYAGNIGGGGFMVYAQANGSVGSLDYRELAPEKASENMYLNANGSVDTDKSTKGALAVGVPGTIAGIFEVHKKFGSLPIETLFKLAIRLARKGVRMSALQYQQWQTHQKTIIEVSGKELPFKIEHKIGDRVTFRALARTLERISKNGSAEFYSGKTARKLVSALRKRGGIITANDLKNYRAKWRKPLCFPFKEYTICSMPPPSSGGVALAQLFGMLENFKLDTLRVNNLTYIQLLTELERRAYADRSKFLGDPDFVNVPVTELTASNYLKERAASINFDRATVSKDIEAGAITISESDETTHYSIADSFGNVVAVTTTLNGAFGSKLYLPELGFFLNNEMDDFSAKPGFPNSYGLTGSSANKIEPGKRMLSSMTPTIVLKNNKPILALGSPGGSTIITTVFQTLLNVLQFEMPIQAAIDSPRFHHQWLPDEVLFERNFPKEHFQALENKGYKIKVGESPVIGKVDAIFIDSLGNKHAGADKRGEDATAGF</sequence>
<reference evidence="9 10" key="1">
    <citation type="submission" date="2017-07" db="EMBL/GenBank/DDBJ databases">
        <title>Flavobacterium cyanobacteriorum sp. nov., isolated from cyanobacterial aggregates in a eutrophic lake.</title>
        <authorList>
            <person name="Cai H."/>
        </authorList>
    </citation>
    <scope>NUCLEOTIDE SEQUENCE [LARGE SCALE GENOMIC DNA]</scope>
    <source>
        <strain evidence="9 10">TH167</strain>
    </source>
</reference>
<evidence type="ECO:0000313" key="10">
    <source>
        <dbReference type="Proteomes" id="UP000216035"/>
    </source>
</evidence>
<dbReference type="Gene3D" id="3.60.20.40">
    <property type="match status" value="1"/>
</dbReference>
<dbReference type="Pfam" id="PF01019">
    <property type="entry name" value="G_glu_transpept"/>
    <property type="match status" value="1"/>
</dbReference>
<dbReference type="GO" id="GO:0006750">
    <property type="term" value="P:glutathione biosynthetic process"/>
    <property type="evidence" value="ECO:0007669"/>
    <property type="project" value="UniProtKB-KW"/>
</dbReference>
<evidence type="ECO:0000256" key="7">
    <source>
        <dbReference type="PIRSR" id="PIRSR600101-2"/>
    </source>
</evidence>
<dbReference type="NCBIfam" id="TIGR00066">
    <property type="entry name" value="g_glut_trans"/>
    <property type="match status" value="1"/>
</dbReference>
<keyword evidence="4 8" id="KW-0012">Acyltransferase</keyword>
<dbReference type="EC" id="2.3.2.2" evidence="8"/>
<keyword evidence="8 9" id="KW-0808">Transferase</keyword>
<evidence type="ECO:0000256" key="8">
    <source>
        <dbReference type="RuleBase" id="RU368036"/>
    </source>
</evidence>
<dbReference type="InterPro" id="IPR000101">
    <property type="entry name" value="GGT_peptidase"/>
</dbReference>